<evidence type="ECO:0000313" key="2">
    <source>
        <dbReference type="Proteomes" id="UP001140096"/>
    </source>
</evidence>
<evidence type="ECO:0000313" key="1">
    <source>
        <dbReference type="EMBL" id="KAJ2812711.1"/>
    </source>
</evidence>
<dbReference type="EMBL" id="JANBUP010000169">
    <property type="protein sequence ID" value="KAJ2812711.1"/>
    <property type="molecule type" value="Genomic_DNA"/>
</dbReference>
<sequence length="106" mass="10775">MDFVNRATGATKEKIGKALGNTKLEAEGHAQRAQALGEQGIKSAKDTAENTAAQGKSALNQAGDKVKNLGGDVKQKVGEAIGSQKTAAQGGLDKAEAAVKDTINGK</sequence>
<gene>
    <name evidence="1" type="ORF">H4S07_001208</name>
</gene>
<comment type="caution">
    <text evidence="1">The sequence shown here is derived from an EMBL/GenBank/DDBJ whole genome shotgun (WGS) entry which is preliminary data.</text>
</comment>
<name>A0ACC1LP40_9FUNG</name>
<reference evidence="1" key="1">
    <citation type="submission" date="2022-07" db="EMBL/GenBank/DDBJ databases">
        <title>Phylogenomic reconstructions and comparative analyses of Kickxellomycotina fungi.</title>
        <authorList>
            <person name="Reynolds N.K."/>
            <person name="Stajich J.E."/>
            <person name="Barry K."/>
            <person name="Grigoriev I.V."/>
            <person name="Crous P."/>
            <person name="Smith M.E."/>
        </authorList>
    </citation>
    <scope>NUCLEOTIDE SEQUENCE</scope>
    <source>
        <strain evidence="1">CBS 102833</strain>
    </source>
</reference>
<keyword evidence="2" id="KW-1185">Reference proteome</keyword>
<organism evidence="1 2">
    <name type="scientific">Coemansia furcata</name>
    <dbReference type="NCBI Taxonomy" id="417177"/>
    <lineage>
        <taxon>Eukaryota</taxon>
        <taxon>Fungi</taxon>
        <taxon>Fungi incertae sedis</taxon>
        <taxon>Zoopagomycota</taxon>
        <taxon>Kickxellomycotina</taxon>
        <taxon>Kickxellomycetes</taxon>
        <taxon>Kickxellales</taxon>
        <taxon>Kickxellaceae</taxon>
        <taxon>Coemansia</taxon>
    </lineage>
</organism>
<protein>
    <submittedName>
        <fullName evidence="1">Uncharacterized protein</fullName>
    </submittedName>
</protein>
<dbReference type="Proteomes" id="UP001140096">
    <property type="component" value="Unassembled WGS sequence"/>
</dbReference>
<accession>A0ACC1LP40</accession>
<proteinExistence type="predicted"/>